<proteinExistence type="predicted"/>
<evidence type="ECO:0000313" key="1">
    <source>
        <dbReference type="EMBL" id="EHM41449.1"/>
    </source>
</evidence>
<name>G9Y8F0_HAFAL</name>
<organism evidence="1 2">
    <name type="scientific">Hafnia alvei ATCC 51873</name>
    <dbReference type="NCBI Taxonomy" id="1002364"/>
    <lineage>
        <taxon>Bacteria</taxon>
        <taxon>Pseudomonadati</taxon>
        <taxon>Pseudomonadota</taxon>
        <taxon>Gammaproteobacteria</taxon>
        <taxon>Enterobacterales</taxon>
        <taxon>Hafniaceae</taxon>
        <taxon>Hafnia</taxon>
    </lineage>
</organism>
<reference evidence="1 2" key="1">
    <citation type="submission" date="2011-08" db="EMBL/GenBank/DDBJ databases">
        <authorList>
            <person name="Weinstock G."/>
            <person name="Sodergren E."/>
            <person name="Clifton S."/>
            <person name="Fulton L."/>
            <person name="Fulton B."/>
            <person name="Courtney L."/>
            <person name="Fronick C."/>
            <person name="Harrison M."/>
            <person name="Strong C."/>
            <person name="Farmer C."/>
            <person name="Delahaunty K."/>
            <person name="Markovic C."/>
            <person name="Hall O."/>
            <person name="Minx P."/>
            <person name="Tomlinson C."/>
            <person name="Mitreva M."/>
            <person name="Hou S."/>
            <person name="Chen J."/>
            <person name="Wollam A."/>
            <person name="Pepin K.H."/>
            <person name="Johnson M."/>
            <person name="Bhonagiri V."/>
            <person name="Zhang X."/>
            <person name="Suruliraj S."/>
            <person name="Warren W."/>
            <person name="Chinwalla A."/>
            <person name="Mardis E.R."/>
            <person name="Wilson R.K."/>
        </authorList>
    </citation>
    <scope>NUCLEOTIDE SEQUENCE [LARGE SCALE GENOMIC DNA]</scope>
    <source>
        <strain evidence="1 2">ATCC 51873</strain>
    </source>
</reference>
<accession>G9Y8F0</accession>
<dbReference type="EMBL" id="AGCI01000067">
    <property type="protein sequence ID" value="EHM41449.1"/>
    <property type="molecule type" value="Genomic_DNA"/>
</dbReference>
<gene>
    <name evidence="1" type="ORF">HMPREF0454_02833</name>
</gene>
<evidence type="ECO:0000313" key="2">
    <source>
        <dbReference type="Proteomes" id="UP000005959"/>
    </source>
</evidence>
<dbReference type="Proteomes" id="UP000005959">
    <property type="component" value="Unassembled WGS sequence"/>
</dbReference>
<sequence length="42" mass="4608">MAFFIPDYLRPAATAPMTGSFAFHLSIGSINDILCAHFIHNV</sequence>
<dbReference type="HOGENOM" id="CLU_3252332_0_0_6"/>
<dbReference type="AlphaFoldDB" id="G9Y8F0"/>
<comment type="caution">
    <text evidence="1">The sequence shown here is derived from an EMBL/GenBank/DDBJ whole genome shotgun (WGS) entry which is preliminary data.</text>
</comment>
<protein>
    <submittedName>
        <fullName evidence="1">Uncharacterized protein</fullName>
    </submittedName>
</protein>